<accession>A0A6P5EAD7</accession>
<evidence type="ECO:0000313" key="3">
    <source>
        <dbReference type="Proteomes" id="UP000515123"/>
    </source>
</evidence>
<feature type="domain" description="Retroviral polymerase SH3-like" evidence="2">
    <location>
        <begin position="44"/>
        <end position="108"/>
    </location>
</feature>
<dbReference type="PANTHER" id="PTHR11439">
    <property type="entry name" value="GAG-POL-RELATED RETROTRANSPOSON"/>
    <property type="match status" value="1"/>
</dbReference>
<proteinExistence type="predicted"/>
<organism evidence="3 4">
    <name type="scientific">Ananas comosus</name>
    <name type="common">Pineapple</name>
    <name type="synonym">Ananas ananas</name>
    <dbReference type="NCBI Taxonomy" id="4615"/>
    <lineage>
        <taxon>Eukaryota</taxon>
        <taxon>Viridiplantae</taxon>
        <taxon>Streptophyta</taxon>
        <taxon>Embryophyta</taxon>
        <taxon>Tracheophyta</taxon>
        <taxon>Spermatophyta</taxon>
        <taxon>Magnoliopsida</taxon>
        <taxon>Liliopsida</taxon>
        <taxon>Poales</taxon>
        <taxon>Bromeliaceae</taxon>
        <taxon>Bromelioideae</taxon>
        <taxon>Ananas</taxon>
    </lineage>
</organism>
<dbReference type="CDD" id="cd09272">
    <property type="entry name" value="RNase_HI_RT_Ty1"/>
    <property type="match status" value="1"/>
</dbReference>
<evidence type="ECO:0000313" key="4">
    <source>
        <dbReference type="RefSeq" id="XP_020080151.1"/>
    </source>
</evidence>
<dbReference type="AlphaFoldDB" id="A0A6P5EAD7"/>
<dbReference type="Pfam" id="PF25597">
    <property type="entry name" value="SH3_retrovirus"/>
    <property type="match status" value="1"/>
</dbReference>
<feature type="region of interest" description="Disordered" evidence="1">
    <location>
        <begin position="131"/>
        <end position="152"/>
    </location>
</feature>
<reference evidence="4" key="2">
    <citation type="submission" date="2025-08" db="UniProtKB">
        <authorList>
            <consortium name="RefSeq"/>
        </authorList>
    </citation>
    <scope>IDENTIFICATION</scope>
    <source>
        <tissue evidence="4">Leaf</tissue>
    </source>
</reference>
<dbReference type="Proteomes" id="UP000515123">
    <property type="component" value="Unplaced"/>
</dbReference>
<protein>
    <submittedName>
        <fullName evidence="4">Uncharacterized protein LOC109703839</fullName>
    </submittedName>
</protein>
<dbReference type="PANTHER" id="PTHR11439:SF483">
    <property type="entry name" value="PEPTIDE SYNTHASE GLIP-LIKE, PUTATIVE (AFU_ORTHOLOGUE AFUA_3G12920)-RELATED"/>
    <property type="match status" value="1"/>
</dbReference>
<dbReference type="InterPro" id="IPR057670">
    <property type="entry name" value="SH3_retrovirus"/>
</dbReference>
<dbReference type="OrthoDB" id="679404at2759"/>
<evidence type="ECO:0000256" key="1">
    <source>
        <dbReference type="SAM" id="MobiDB-lite"/>
    </source>
</evidence>
<sequence>MGNDSSVDVLGVGTYKLIMQVSSTPYELWTCRKPNLEHLRPWGSAAYVQNTSHKYGKLGPRGRKCIFIRYPDHSKGYVFIGKQPDGSLTEIESRNVEFFEENFPYRSEVRNEIEFHEMDDSDIGASIRSVEGEEATPIPPGDSGSDLPLDKEPQIRRSARTDLRLIGYSDADWAGDLDERKSTSGYAFLLGNGAITWSSKKQTCIALSTMEAEFVACSAAAQEAIWMRRFLRDIGIVACTSVPVTIYCDSMAAIAYAKDPKYHGKTKHIDLKYHFVREAVAQKEIILEHISTSCMVADPPTKPIVRESFLAHVKALGLRRI</sequence>
<evidence type="ECO:0000259" key="2">
    <source>
        <dbReference type="Pfam" id="PF25597"/>
    </source>
</evidence>
<dbReference type="RefSeq" id="XP_020080151.1">
    <property type="nucleotide sequence ID" value="XM_020224562.1"/>
</dbReference>
<reference evidence="3" key="1">
    <citation type="journal article" date="2015" name="Nat. Genet.">
        <title>The pineapple genome and the evolution of CAM photosynthesis.</title>
        <authorList>
            <person name="Ming R."/>
            <person name="VanBuren R."/>
            <person name="Wai C.M."/>
            <person name="Tang H."/>
            <person name="Schatz M.C."/>
            <person name="Bowers J.E."/>
            <person name="Lyons E."/>
            <person name="Wang M.L."/>
            <person name="Chen J."/>
            <person name="Biggers E."/>
            <person name="Zhang J."/>
            <person name="Huang L."/>
            <person name="Zhang L."/>
            <person name="Miao W."/>
            <person name="Zhang J."/>
            <person name="Ye Z."/>
            <person name="Miao C."/>
            <person name="Lin Z."/>
            <person name="Wang H."/>
            <person name="Zhou H."/>
            <person name="Yim W.C."/>
            <person name="Priest H.D."/>
            <person name="Zheng C."/>
            <person name="Woodhouse M."/>
            <person name="Edger P.P."/>
            <person name="Guyot R."/>
            <person name="Guo H.B."/>
            <person name="Guo H."/>
            <person name="Zheng G."/>
            <person name="Singh R."/>
            <person name="Sharma A."/>
            <person name="Min X."/>
            <person name="Zheng Y."/>
            <person name="Lee H."/>
            <person name="Gurtowski J."/>
            <person name="Sedlazeck F.J."/>
            <person name="Harkess A."/>
            <person name="McKain M.R."/>
            <person name="Liao Z."/>
            <person name="Fang J."/>
            <person name="Liu J."/>
            <person name="Zhang X."/>
            <person name="Zhang Q."/>
            <person name="Hu W."/>
            <person name="Qin Y."/>
            <person name="Wang K."/>
            <person name="Chen L.Y."/>
            <person name="Shirley N."/>
            <person name="Lin Y.R."/>
            <person name="Liu L.Y."/>
            <person name="Hernandez A.G."/>
            <person name="Wright C.L."/>
            <person name="Bulone V."/>
            <person name="Tuskan G.A."/>
            <person name="Heath K."/>
            <person name="Zee F."/>
            <person name="Moore P.H."/>
            <person name="Sunkar R."/>
            <person name="Leebens-Mack J.H."/>
            <person name="Mockler T."/>
            <person name="Bennetzen J.L."/>
            <person name="Freeling M."/>
            <person name="Sankoff D."/>
            <person name="Paterson A.H."/>
            <person name="Zhu X."/>
            <person name="Yang X."/>
            <person name="Smith J.A."/>
            <person name="Cushman J.C."/>
            <person name="Paull R.E."/>
            <person name="Yu Q."/>
        </authorList>
    </citation>
    <scope>NUCLEOTIDE SEQUENCE [LARGE SCALE GENOMIC DNA]</scope>
    <source>
        <strain evidence="3">cv. F153</strain>
    </source>
</reference>
<gene>
    <name evidence="4" type="primary">LOC109703839</name>
</gene>
<keyword evidence="3" id="KW-1185">Reference proteome</keyword>
<name>A0A6P5EAD7_ANACO</name>
<dbReference type="GeneID" id="109703839"/>